<dbReference type="InterPro" id="IPR014911">
    <property type="entry name" value="PilS_N"/>
</dbReference>
<dbReference type="Pfam" id="PF08805">
    <property type="entry name" value="PilS"/>
    <property type="match status" value="1"/>
</dbReference>
<gene>
    <name evidence="3" type="ORF">ABO01nite_28510</name>
</gene>
<dbReference type="Gene3D" id="3.30.1690.10">
    <property type="entry name" value="TcpA-like pilin"/>
    <property type="match status" value="1"/>
</dbReference>
<name>A0AAN4R842_9PROT</name>
<keyword evidence="1" id="KW-0812">Transmembrane</keyword>
<organism evidence="3 4">
    <name type="scientific">Asaia bogorensis NBRC 16594</name>
    <dbReference type="NCBI Taxonomy" id="1231624"/>
    <lineage>
        <taxon>Bacteria</taxon>
        <taxon>Pseudomonadati</taxon>
        <taxon>Pseudomonadota</taxon>
        <taxon>Alphaproteobacteria</taxon>
        <taxon>Acetobacterales</taxon>
        <taxon>Acetobacteraceae</taxon>
        <taxon>Asaia</taxon>
    </lineage>
</organism>
<dbReference type="RefSeq" id="WP_146926798.1">
    <property type="nucleotide sequence ID" value="NZ_BAPU01000060.1"/>
</dbReference>
<protein>
    <recommendedName>
        <fullName evidence="2">Type 4 secretion system PilS N-terminal domain-containing protein</fullName>
    </recommendedName>
</protein>
<evidence type="ECO:0000256" key="1">
    <source>
        <dbReference type="SAM" id="Phobius"/>
    </source>
</evidence>
<accession>A0AAN4R842</accession>
<dbReference type="Proteomes" id="UP000321287">
    <property type="component" value="Unassembled WGS sequence"/>
</dbReference>
<keyword evidence="4" id="KW-1185">Reference proteome</keyword>
<feature type="domain" description="Type 4 secretion system PilS N-terminal" evidence="2">
    <location>
        <begin position="37"/>
        <end position="157"/>
    </location>
</feature>
<evidence type="ECO:0000259" key="2">
    <source>
        <dbReference type="Pfam" id="PF08805"/>
    </source>
</evidence>
<dbReference type="AlphaFoldDB" id="A0AAN4R842"/>
<dbReference type="EMBL" id="BJVS01000010">
    <property type="protein sequence ID" value="GEL54844.1"/>
    <property type="molecule type" value="Genomic_DNA"/>
</dbReference>
<comment type="caution">
    <text evidence="3">The sequence shown here is derived from an EMBL/GenBank/DDBJ whole genome shotgun (WGS) entry which is preliminary data.</text>
</comment>
<keyword evidence="1" id="KW-1133">Transmembrane helix</keyword>
<keyword evidence="1" id="KW-0472">Membrane</keyword>
<dbReference type="InterPro" id="IPR045584">
    <property type="entry name" value="Pilin-like"/>
</dbReference>
<feature type="transmembrane region" description="Helical" evidence="1">
    <location>
        <begin position="6"/>
        <end position="30"/>
    </location>
</feature>
<reference evidence="3 4" key="1">
    <citation type="submission" date="2019-07" db="EMBL/GenBank/DDBJ databases">
        <title>Whole genome shotgun sequence of Asaia bogorensis NBRC 16594.</title>
        <authorList>
            <person name="Hosoyama A."/>
            <person name="Uohara A."/>
            <person name="Ohji S."/>
            <person name="Ichikawa N."/>
        </authorList>
    </citation>
    <scope>NUCLEOTIDE SEQUENCE [LARGE SCALE GENOMIC DNA]</scope>
    <source>
        <strain evidence="3 4">NBRC 16594</strain>
    </source>
</reference>
<evidence type="ECO:0000313" key="4">
    <source>
        <dbReference type="Proteomes" id="UP000321287"/>
    </source>
</evidence>
<sequence length="161" mass="16725">MGNSNMLSWILTGVVSLLAIVAVGVAYYTVTATDNLSDASHEVSVIAADVRQYYVGVGATDFSDLSNQVAIKAGAGEFAQTGTSNIRLPWPNSTLTLSGTTDTFLETATYVPASSCAPFARGKKTISVTVNGQQLAPTDTAGIAQACGTTDENTVAFEFSR</sequence>
<evidence type="ECO:0000313" key="3">
    <source>
        <dbReference type="EMBL" id="GEL54844.1"/>
    </source>
</evidence>
<dbReference type="SUPFAM" id="SSF54523">
    <property type="entry name" value="Pili subunits"/>
    <property type="match status" value="1"/>
</dbReference>
<proteinExistence type="predicted"/>